<protein>
    <submittedName>
        <fullName evidence="1">Uncharacterized protein</fullName>
    </submittedName>
</protein>
<accession>A0A5K1VT70</accession>
<dbReference type="EMBL" id="BDEQ01000001">
    <property type="protein sequence ID" value="GAT94543.1"/>
    <property type="molecule type" value="Genomic_DNA"/>
</dbReference>
<dbReference type="OMA" id="FQAYCTL"/>
<dbReference type="VEuPathDB" id="AmoebaDB:EHI_004740"/>
<dbReference type="VEuPathDB" id="AmoebaDB:EHI7A_194940"/>
<organism evidence="1 2">
    <name type="scientific">Entamoeba histolytica</name>
    <dbReference type="NCBI Taxonomy" id="5759"/>
    <lineage>
        <taxon>Eukaryota</taxon>
        <taxon>Amoebozoa</taxon>
        <taxon>Evosea</taxon>
        <taxon>Archamoebae</taxon>
        <taxon>Mastigamoebida</taxon>
        <taxon>Entamoebidae</taxon>
        <taxon>Entamoeba</taxon>
    </lineage>
</organism>
<proteinExistence type="predicted"/>
<dbReference type="VEuPathDB" id="AmoebaDB:EHI5A_201340"/>
<gene>
    <name evidence="1" type="ORF">CL6EHI_004740</name>
</gene>
<dbReference type="VEuPathDB" id="AmoebaDB:EHI8A_228880"/>
<dbReference type="VEuPathDB" id="AmoebaDB:KM1_291650"/>
<comment type="caution">
    <text evidence="1">The sequence shown here is derived from an EMBL/GenBank/DDBJ whole genome shotgun (WGS) entry which is preliminary data.</text>
</comment>
<name>A0A5K1VT70_ENTHI</name>
<dbReference type="Proteomes" id="UP000078387">
    <property type="component" value="Unassembled WGS sequence"/>
</dbReference>
<evidence type="ECO:0000313" key="2">
    <source>
        <dbReference type="Proteomes" id="UP000078387"/>
    </source>
</evidence>
<sequence>MGASQTRIEFIDNIYKMNRLDPQKDKLVLKNLLNYQKYMRRDYNFEFNHLASLYFIDKKKEGYFNREDLLEFTGMFVQFKIKNEYDYLRKFQAYASTEFWKTLQESQGQYQITEWMLRLFKESRGIKMFSGSKEVFFTSANIKEIYQVLRVEDFSGSTVDEFMRLFQKVAEDSGQIELGDSQFDDVVPAMVVAEFFRYFLDECYSYLQNILSTTSTKL</sequence>
<dbReference type="AlphaFoldDB" id="A0A5K1VT70"/>
<reference evidence="1 2" key="1">
    <citation type="submission" date="2016-05" db="EMBL/GenBank/DDBJ databases">
        <title>First whole genome sequencing of Entamoeba histolytica HM1:IMSS-clone-6.</title>
        <authorList>
            <person name="Mukherjee Avik.K."/>
            <person name="Izumyama S."/>
            <person name="Nakada-Tsukui K."/>
            <person name="Nozaki T."/>
        </authorList>
    </citation>
    <scope>NUCLEOTIDE SEQUENCE [LARGE SCALE GENOMIC DNA]</scope>
    <source>
        <strain evidence="1 2">HM1:IMSS clone 6</strain>
    </source>
</reference>
<evidence type="ECO:0000313" key="1">
    <source>
        <dbReference type="EMBL" id="GAT94543.1"/>
    </source>
</evidence>